<organism evidence="1 2">
    <name type="scientific">Scytonema hofmannii FACHB-248</name>
    <dbReference type="NCBI Taxonomy" id="1842502"/>
    <lineage>
        <taxon>Bacteria</taxon>
        <taxon>Bacillati</taxon>
        <taxon>Cyanobacteriota</taxon>
        <taxon>Cyanophyceae</taxon>
        <taxon>Nostocales</taxon>
        <taxon>Scytonemataceae</taxon>
        <taxon>Scytonema</taxon>
    </lineage>
</organism>
<evidence type="ECO:0000313" key="1">
    <source>
        <dbReference type="EMBL" id="MBD2608774.1"/>
    </source>
</evidence>
<name>A0ABR8GZU0_9CYAN</name>
<evidence type="ECO:0000313" key="2">
    <source>
        <dbReference type="Proteomes" id="UP000660380"/>
    </source>
</evidence>
<gene>
    <name evidence="1" type="ORF">H6G81_30720</name>
</gene>
<dbReference type="Proteomes" id="UP000660380">
    <property type="component" value="Unassembled WGS sequence"/>
</dbReference>
<dbReference type="EMBL" id="JACJTA010000108">
    <property type="protein sequence ID" value="MBD2608774.1"/>
    <property type="molecule type" value="Genomic_DNA"/>
</dbReference>
<reference evidence="1 2" key="1">
    <citation type="journal article" date="2020" name="ISME J.">
        <title>Comparative genomics reveals insights into cyanobacterial evolution and habitat adaptation.</title>
        <authorList>
            <person name="Chen M.Y."/>
            <person name="Teng W.K."/>
            <person name="Zhao L."/>
            <person name="Hu C.X."/>
            <person name="Zhou Y.K."/>
            <person name="Han B.P."/>
            <person name="Song L.R."/>
            <person name="Shu W.S."/>
        </authorList>
    </citation>
    <scope>NUCLEOTIDE SEQUENCE [LARGE SCALE GENOMIC DNA]</scope>
    <source>
        <strain evidence="1 2">FACHB-248</strain>
    </source>
</reference>
<keyword evidence="2" id="KW-1185">Reference proteome</keyword>
<dbReference type="Pfam" id="PF06999">
    <property type="entry name" value="Suc_Fer-like"/>
    <property type="match status" value="1"/>
</dbReference>
<sequence length="329" mass="37448">MTHLFCSDHSKEVGEDLIGSATNYQTYVLIECPPPWHSEALNSRWVPNSLKVLVEEVKRTKQPIRFLLIANNESHKIDHTTLLIYHQQEGLGNGYRKQEFKLPNIEQAAPTIRKWLSGNTLKYEVKTSVTRDILVCTHGSHDMCCARYGNPFYYHADTTISDLGLDDVRIWKSSHFGGHRFAPTAIDLPEGRYYGALDQESFKSILTRSGDINCLHKVYRGWGILPSAMQILERELILRYGWDWFDYKVAGKIIKQSLDNCTIEAELTFEKPSGSLYTYQTRLVKDESKTKELKGSCNATKESVFAKYAVTSLNLIASKVPAFCALPSR</sequence>
<comment type="caution">
    <text evidence="1">The sequence shown here is derived from an EMBL/GenBank/DDBJ whole genome shotgun (WGS) entry which is preliminary data.</text>
</comment>
<dbReference type="PIRSF" id="PIRSF035042">
    <property type="entry name" value="UCP035042_thirdx"/>
    <property type="match status" value="1"/>
</dbReference>
<dbReference type="CDD" id="cd03062">
    <property type="entry name" value="TRX_Fd_Sucrase"/>
    <property type="match status" value="1"/>
</dbReference>
<dbReference type="InterPro" id="IPR009737">
    <property type="entry name" value="Aim32/Apd1-like"/>
</dbReference>
<dbReference type="SUPFAM" id="SSF52833">
    <property type="entry name" value="Thioredoxin-like"/>
    <property type="match status" value="1"/>
</dbReference>
<dbReference type="InterPro" id="IPR036249">
    <property type="entry name" value="Thioredoxin-like_sf"/>
</dbReference>
<accession>A0ABR8GZU0</accession>
<dbReference type="RefSeq" id="WP_029633629.1">
    <property type="nucleotide sequence ID" value="NZ_JACJTA010000108.1"/>
</dbReference>
<protein>
    <submittedName>
        <fullName evidence="1">Sucrase ferredoxin</fullName>
    </submittedName>
</protein>
<dbReference type="PANTHER" id="PTHR31902">
    <property type="entry name" value="ACTIN PATCHES DISTAL PROTEIN 1"/>
    <property type="match status" value="1"/>
</dbReference>
<proteinExistence type="predicted"/>
<dbReference type="Gene3D" id="3.40.30.10">
    <property type="entry name" value="Glutaredoxin"/>
    <property type="match status" value="1"/>
</dbReference>
<dbReference type="InterPro" id="IPR010350">
    <property type="entry name" value="Aim32/Apd1-like_bac"/>
</dbReference>
<dbReference type="PANTHER" id="PTHR31902:SF22">
    <property type="entry name" value="SLL1203 PROTEIN"/>
    <property type="match status" value="1"/>
</dbReference>